<dbReference type="Proteomes" id="UP000091967">
    <property type="component" value="Unassembled WGS sequence"/>
</dbReference>
<accession>A0A1B8AGT5</accession>
<dbReference type="AlphaFoldDB" id="A0A1B8AGT5"/>
<dbReference type="EMBL" id="LYXU01000004">
    <property type="protein sequence ID" value="OBS19711.1"/>
    <property type="molecule type" value="Genomic_DNA"/>
</dbReference>
<evidence type="ECO:0000313" key="1">
    <source>
        <dbReference type="EMBL" id="OBS19711.1"/>
    </source>
</evidence>
<organism evidence="1 2">
    <name type="scientific">Fusarium poae</name>
    <dbReference type="NCBI Taxonomy" id="36050"/>
    <lineage>
        <taxon>Eukaryota</taxon>
        <taxon>Fungi</taxon>
        <taxon>Dikarya</taxon>
        <taxon>Ascomycota</taxon>
        <taxon>Pezizomycotina</taxon>
        <taxon>Sordariomycetes</taxon>
        <taxon>Hypocreomycetidae</taxon>
        <taxon>Hypocreales</taxon>
        <taxon>Nectriaceae</taxon>
        <taxon>Fusarium</taxon>
    </lineage>
</organism>
<gene>
    <name evidence="1" type="ORF">FPOA_11436</name>
</gene>
<reference evidence="1 2" key="1">
    <citation type="submission" date="2016-06" db="EMBL/GenBank/DDBJ databases">
        <title>Living apart together: crosstalk between the core and supernumerary genomes in a fungal plant pathogen.</title>
        <authorList>
            <person name="Vanheule A."/>
            <person name="Audenaert K."/>
            <person name="Warris S."/>
            <person name="Van De Geest H."/>
            <person name="Schijlen E."/>
            <person name="Hofte M."/>
            <person name="De Saeger S."/>
            <person name="Haesaert G."/>
            <person name="Waalwijk C."/>
            <person name="Van Der Lee T."/>
        </authorList>
    </citation>
    <scope>NUCLEOTIDE SEQUENCE [LARGE SCALE GENOMIC DNA]</scope>
    <source>
        <strain evidence="1 2">2516</strain>
    </source>
</reference>
<proteinExistence type="predicted"/>
<evidence type="ECO:0000313" key="2">
    <source>
        <dbReference type="Proteomes" id="UP000091967"/>
    </source>
</evidence>
<sequence length="540" mass="62906">MSFRPPTMSEDFSVDLVVKYNRDLTDQINNLIEPGDEQIKQILANICHNMVRFAGYQGLNNPLETMKLGVWSSFFTPIKTLMNVPHPQRNFVTARMVLYLGSLIHQTFDDQVYPHKNKAKGEDNALSNFCINLDDALLKPLKNIWKDSKNSEDFKWAFAGDDIVLEPCHTVISAHELEVALALSPSERSRLSEKHGERFYYQEDAMAEPKLFKDPMPRWDCGQYNADLLWTSDGSDGPIRLEFWYDKSEDHDTVWDKHIPLFRRSKQFCLDARQICEDELGKQVRIQLNEIMKQHKVPREVHYQILRYLPYREPLPYIQKLDLAAAYGPFPCPKGLRCASCRDLSGWSSLSRTCPSRSMWIWNLPLRCFNVFHYDQYWGWALCAYGTECKGHHHGHDSKWIVGKDPEFTLYIEKEALKANDEFVSLDQAGLGPAQKIRLDHKDNMARYDQFINHGVVYRDTYDDWVMTGGLGGLIDSMLHGRVLANASTDTDTRDRRDRRIRPKLPVKWALGRRLRDQEDAYREIQNLHDWPGCCEWCHL</sequence>
<comment type="caution">
    <text evidence="1">The sequence shown here is derived from an EMBL/GenBank/DDBJ whole genome shotgun (WGS) entry which is preliminary data.</text>
</comment>
<dbReference type="OMA" id="DENQQIM"/>
<name>A0A1B8AGT5_FUSPO</name>
<keyword evidence="2" id="KW-1185">Reference proteome</keyword>
<protein>
    <submittedName>
        <fullName evidence="1">Uncharacterized protein</fullName>
    </submittedName>
</protein>